<dbReference type="Pfam" id="PF05971">
    <property type="entry name" value="Methyltransf_10"/>
    <property type="match status" value="1"/>
</dbReference>
<keyword evidence="4 6" id="KW-0808">Transferase</keyword>
<dbReference type="SUPFAM" id="SSF53335">
    <property type="entry name" value="S-adenosyl-L-methionine-dependent methyltransferases"/>
    <property type="match status" value="1"/>
</dbReference>
<evidence type="ECO:0000256" key="6">
    <source>
        <dbReference type="HAMAP-Rule" id="MF_01848"/>
    </source>
</evidence>
<evidence type="ECO:0000256" key="2">
    <source>
        <dbReference type="ARBA" id="ARBA00022552"/>
    </source>
</evidence>
<reference evidence="7 8" key="1">
    <citation type="submission" date="2018-05" db="EMBL/GenBank/DDBJ databases">
        <title>Genomic Encyclopedia of Type Strains, Phase IV (KMG-IV): sequencing the most valuable type-strain genomes for metagenomic binning, comparative biology and taxonomic classification.</title>
        <authorList>
            <person name="Goeker M."/>
        </authorList>
    </citation>
    <scope>NUCLEOTIDE SEQUENCE [LARGE SCALE GENOMIC DNA]</scope>
    <source>
        <strain evidence="7 8">DSM 19579</strain>
    </source>
</reference>
<evidence type="ECO:0000256" key="1">
    <source>
        <dbReference type="ARBA" id="ARBA00022490"/>
    </source>
</evidence>
<keyword evidence="8" id="KW-1185">Reference proteome</keyword>
<dbReference type="EC" id="2.1.1.181" evidence="6"/>
<evidence type="ECO:0000256" key="4">
    <source>
        <dbReference type="ARBA" id="ARBA00022679"/>
    </source>
</evidence>
<dbReference type="HAMAP" id="MF_01848">
    <property type="entry name" value="23SrRNA_methyltr_F"/>
    <property type="match status" value="1"/>
</dbReference>
<dbReference type="Proteomes" id="UP000246744">
    <property type="component" value="Unassembled WGS sequence"/>
</dbReference>
<dbReference type="InterPro" id="IPR016909">
    <property type="entry name" value="rRNA_lsu_MeTfrase_F"/>
</dbReference>
<comment type="similarity">
    <text evidence="6">Belongs to the methyltransferase superfamily. METTL16/RlmF family.</text>
</comment>
<dbReference type="AlphaFoldDB" id="A0A317PZ93"/>
<comment type="function">
    <text evidence="6">Specifically methylates the adenine in position 1618 of 23S rRNA.</text>
</comment>
<dbReference type="PANTHER" id="PTHR13393:SF0">
    <property type="entry name" value="RNA N6-ADENOSINE-METHYLTRANSFERASE METTL16"/>
    <property type="match status" value="1"/>
</dbReference>
<keyword evidence="1 6" id="KW-0963">Cytoplasm</keyword>
<dbReference type="NCBIfam" id="NF008725">
    <property type="entry name" value="PRK11727.1"/>
    <property type="match status" value="1"/>
</dbReference>
<evidence type="ECO:0000256" key="5">
    <source>
        <dbReference type="ARBA" id="ARBA00022691"/>
    </source>
</evidence>
<dbReference type="PANTHER" id="PTHR13393">
    <property type="entry name" value="SAM-DEPENDENT METHYLTRANSFERASE"/>
    <property type="match status" value="1"/>
</dbReference>
<dbReference type="RefSeq" id="WP_110027602.1">
    <property type="nucleotide sequence ID" value="NZ_QGTS01000014.1"/>
</dbReference>
<accession>A0A317PZ93</accession>
<gene>
    <name evidence="6" type="primary">rlmF</name>
    <name evidence="7" type="ORF">DES37_114128</name>
</gene>
<sequence length="313" mass="34778">MKQIAEKNQLHPRNRHQGRYDFDRLVQALPELGSKVKLSPRGEKTVNFADPDAVKMLNRALLAADYGIQHWDIPEGFLCPPVPGRADYIHHLADLLARTGRQGVPNSASLMDIGTGANCIYPLIGQHEYGWRFTGTDVSKEALSHAQQVIQANPGLSTRIRLRRQKTPGAIFAGVVTKTDRFDATLCNPPFHASAQEALEGNTRKRKNLGLNGATPALNFGGQHSELWCEGGELAFIRQMVVESRTIAGQVLWFTSLVSKAEHMRSIEYALREAGVAMVVKQPMSQGQKQSRFIAWSYLSPEERLAWAGKWGK</sequence>
<keyword evidence="5 6" id="KW-0949">S-adenosyl-L-methionine</keyword>
<dbReference type="Gene3D" id="3.40.50.150">
    <property type="entry name" value="Vaccinia Virus protein VP39"/>
    <property type="match status" value="1"/>
</dbReference>
<name>A0A317PZ93_9ENTR</name>
<comment type="subcellular location">
    <subcellularLocation>
        <location evidence="6">Cytoplasm</location>
    </subcellularLocation>
</comment>
<evidence type="ECO:0000313" key="8">
    <source>
        <dbReference type="Proteomes" id="UP000246744"/>
    </source>
</evidence>
<dbReference type="InterPro" id="IPR010286">
    <property type="entry name" value="METTL16/RlmF"/>
</dbReference>
<dbReference type="EMBL" id="QGTS01000014">
    <property type="protein sequence ID" value="PWW05031.1"/>
    <property type="molecule type" value="Genomic_DNA"/>
</dbReference>
<dbReference type="GO" id="GO:0005737">
    <property type="term" value="C:cytoplasm"/>
    <property type="evidence" value="ECO:0007669"/>
    <property type="project" value="UniProtKB-SubCell"/>
</dbReference>
<evidence type="ECO:0000313" key="7">
    <source>
        <dbReference type="EMBL" id="PWW05031.1"/>
    </source>
</evidence>
<evidence type="ECO:0000256" key="3">
    <source>
        <dbReference type="ARBA" id="ARBA00022603"/>
    </source>
</evidence>
<organism evidence="7 8">
    <name type="scientific">Mangrovibacter plantisponsor</name>
    <dbReference type="NCBI Taxonomy" id="451513"/>
    <lineage>
        <taxon>Bacteria</taxon>
        <taxon>Pseudomonadati</taxon>
        <taxon>Pseudomonadota</taxon>
        <taxon>Gammaproteobacteria</taxon>
        <taxon>Enterobacterales</taxon>
        <taxon>Enterobacteriaceae</taxon>
        <taxon>Mangrovibacter</taxon>
    </lineage>
</organism>
<comment type="catalytic activity">
    <reaction evidence="6">
        <text>adenosine(1618) in 23S rRNA + S-adenosyl-L-methionine = N(6)-methyladenosine(1618) in 23S rRNA + S-adenosyl-L-homocysteine + H(+)</text>
        <dbReference type="Rhea" id="RHEA:16497"/>
        <dbReference type="Rhea" id="RHEA-COMP:10229"/>
        <dbReference type="Rhea" id="RHEA-COMP:10231"/>
        <dbReference type="ChEBI" id="CHEBI:15378"/>
        <dbReference type="ChEBI" id="CHEBI:57856"/>
        <dbReference type="ChEBI" id="CHEBI:59789"/>
        <dbReference type="ChEBI" id="CHEBI:74411"/>
        <dbReference type="ChEBI" id="CHEBI:74449"/>
        <dbReference type="EC" id="2.1.1.181"/>
    </reaction>
</comment>
<dbReference type="GO" id="GO:0070475">
    <property type="term" value="P:rRNA base methylation"/>
    <property type="evidence" value="ECO:0007669"/>
    <property type="project" value="TreeGrafter"/>
</dbReference>
<keyword evidence="2 6" id="KW-0698">rRNA processing</keyword>
<keyword evidence="3 6" id="KW-0489">Methyltransferase</keyword>
<proteinExistence type="inferred from homology"/>
<dbReference type="CDD" id="cd02440">
    <property type="entry name" value="AdoMet_MTases"/>
    <property type="match status" value="1"/>
</dbReference>
<comment type="caution">
    <text evidence="7">The sequence shown here is derived from an EMBL/GenBank/DDBJ whole genome shotgun (WGS) entry which is preliminary data.</text>
</comment>
<dbReference type="GO" id="GO:0052907">
    <property type="term" value="F:23S rRNA (adenine(1618)-N(6))-methyltransferase activity"/>
    <property type="evidence" value="ECO:0007669"/>
    <property type="project" value="UniProtKB-EC"/>
</dbReference>
<dbReference type="InterPro" id="IPR029063">
    <property type="entry name" value="SAM-dependent_MTases_sf"/>
</dbReference>
<dbReference type="PIRSF" id="PIRSF029038">
    <property type="entry name" value="Mtase_YbiN_prd"/>
    <property type="match status" value="1"/>
</dbReference>
<protein>
    <recommendedName>
        <fullName evidence="6">Ribosomal RNA large subunit methyltransferase F</fullName>
        <ecNumber evidence="6">2.1.1.181</ecNumber>
    </recommendedName>
    <alternativeName>
        <fullName evidence="6">23S rRNA mA1618 methyltransferase</fullName>
    </alternativeName>
    <alternativeName>
        <fullName evidence="6">rRNA adenine N-6-methyltransferase</fullName>
    </alternativeName>
</protein>
<dbReference type="OrthoDB" id="1115728at2"/>